<sequence length="33" mass="3239">MVAVGSDGLGEGLGSPSNDPDDSMLSCPPSCDE</sequence>
<proteinExistence type="predicted"/>
<protein>
    <submittedName>
        <fullName evidence="2">Uncharacterized protein</fullName>
    </submittedName>
</protein>
<evidence type="ECO:0000313" key="2">
    <source>
        <dbReference type="EMBL" id="VEL24307.1"/>
    </source>
</evidence>
<evidence type="ECO:0000313" key="3">
    <source>
        <dbReference type="Proteomes" id="UP000784294"/>
    </source>
</evidence>
<organism evidence="2 3">
    <name type="scientific">Protopolystoma xenopodis</name>
    <dbReference type="NCBI Taxonomy" id="117903"/>
    <lineage>
        <taxon>Eukaryota</taxon>
        <taxon>Metazoa</taxon>
        <taxon>Spiralia</taxon>
        <taxon>Lophotrochozoa</taxon>
        <taxon>Platyhelminthes</taxon>
        <taxon>Monogenea</taxon>
        <taxon>Polyopisthocotylea</taxon>
        <taxon>Polystomatidea</taxon>
        <taxon>Polystomatidae</taxon>
        <taxon>Protopolystoma</taxon>
    </lineage>
</organism>
<reference evidence="2" key="1">
    <citation type="submission" date="2018-11" db="EMBL/GenBank/DDBJ databases">
        <authorList>
            <consortium name="Pathogen Informatics"/>
        </authorList>
    </citation>
    <scope>NUCLEOTIDE SEQUENCE</scope>
</reference>
<dbReference type="AlphaFoldDB" id="A0A3S5AI06"/>
<accession>A0A3S5AI06</accession>
<keyword evidence="3" id="KW-1185">Reference proteome</keyword>
<comment type="caution">
    <text evidence="2">The sequence shown here is derived from an EMBL/GenBank/DDBJ whole genome shotgun (WGS) entry which is preliminary data.</text>
</comment>
<feature type="region of interest" description="Disordered" evidence="1">
    <location>
        <begin position="1"/>
        <end position="33"/>
    </location>
</feature>
<dbReference type="EMBL" id="CAAALY010067036">
    <property type="protein sequence ID" value="VEL24307.1"/>
    <property type="molecule type" value="Genomic_DNA"/>
</dbReference>
<gene>
    <name evidence="2" type="ORF">PXEA_LOCUS17747</name>
</gene>
<dbReference type="Proteomes" id="UP000784294">
    <property type="component" value="Unassembled WGS sequence"/>
</dbReference>
<name>A0A3S5AI06_9PLAT</name>
<feature type="non-terminal residue" evidence="2">
    <location>
        <position position="33"/>
    </location>
</feature>
<evidence type="ECO:0000256" key="1">
    <source>
        <dbReference type="SAM" id="MobiDB-lite"/>
    </source>
</evidence>